<dbReference type="KEGG" id="bor:COCMIDRAFT_108177"/>
<reference evidence="1 2" key="1">
    <citation type="journal article" date="2013" name="PLoS Genet.">
        <title>Comparative genome structure, secondary metabolite, and effector coding capacity across Cochliobolus pathogens.</title>
        <authorList>
            <person name="Condon B.J."/>
            <person name="Leng Y."/>
            <person name="Wu D."/>
            <person name="Bushley K.E."/>
            <person name="Ohm R.A."/>
            <person name="Otillar R."/>
            <person name="Martin J."/>
            <person name="Schackwitz W."/>
            <person name="Grimwood J."/>
            <person name="MohdZainudin N."/>
            <person name="Xue C."/>
            <person name="Wang R."/>
            <person name="Manning V.A."/>
            <person name="Dhillon B."/>
            <person name="Tu Z.J."/>
            <person name="Steffenson B.J."/>
            <person name="Salamov A."/>
            <person name="Sun H."/>
            <person name="Lowry S."/>
            <person name="LaButti K."/>
            <person name="Han J."/>
            <person name="Copeland A."/>
            <person name="Lindquist E."/>
            <person name="Barry K."/>
            <person name="Schmutz J."/>
            <person name="Baker S.E."/>
            <person name="Ciuffetti L.M."/>
            <person name="Grigoriev I.V."/>
            <person name="Zhong S."/>
            <person name="Turgeon B.G."/>
        </authorList>
    </citation>
    <scope>NUCLEOTIDE SEQUENCE [LARGE SCALE GENOMIC DNA]</scope>
    <source>
        <strain evidence="1 2">ATCC 44560</strain>
    </source>
</reference>
<accession>W6ZAG1</accession>
<sequence length="428" mass="49767">MADRFARFPRELTDMVLTELVLLHNDEPAHQWTHLRLLSRHLKASVEQHFRDFWLPKLSFAISIYGLSNAEFIVFRLPQGKSARFEKREGDESREYVIFEADCDHKYMVTALGSDLATWLQRATRPALWLPWNHEYPDPIIVRLGEGTLNKGFTKGGIISNTIIPGIKINITSNPWELSFDWKSMFTWLLTEETLLQSFRDRLLQDFLPEIKTVRKWEARQVAIYGFLLRRYQIQRRSMLAAYRDHVARHTLSDAPRSLKSPAETFDMTPYVEQPKLRHPRALILDFDTAVLALGGDQSVVFQIPGWQTWSIHQLARMRILDEMIHDDVLPCGNFGADCVRYYADILVRQSKALKKSKEISDRTLDRYLRGPVTNLMLLWVSCDAQDTAACQNFRLAIDFLQKIALFAVVYFCVHLFRRSVLGTCCQQ</sequence>
<dbReference type="Proteomes" id="UP000054032">
    <property type="component" value="Unassembled WGS sequence"/>
</dbReference>
<dbReference type="eggNOG" id="ENOG502T2CW">
    <property type="taxonomic scope" value="Eukaryota"/>
</dbReference>
<keyword evidence="2" id="KW-1185">Reference proteome</keyword>
<dbReference type="HOGENOM" id="CLU_740020_0_0_1"/>
<organism evidence="1 2">
    <name type="scientific">Bipolaris oryzae ATCC 44560</name>
    <dbReference type="NCBI Taxonomy" id="930090"/>
    <lineage>
        <taxon>Eukaryota</taxon>
        <taxon>Fungi</taxon>
        <taxon>Dikarya</taxon>
        <taxon>Ascomycota</taxon>
        <taxon>Pezizomycotina</taxon>
        <taxon>Dothideomycetes</taxon>
        <taxon>Pleosporomycetidae</taxon>
        <taxon>Pleosporales</taxon>
        <taxon>Pleosporineae</taxon>
        <taxon>Pleosporaceae</taxon>
        <taxon>Bipolaris</taxon>
    </lineage>
</organism>
<dbReference type="AlphaFoldDB" id="W6ZAG1"/>
<dbReference type="GeneID" id="19119198"/>
<dbReference type="EMBL" id="KI964146">
    <property type="protein sequence ID" value="EUC40686.1"/>
    <property type="molecule type" value="Genomic_DNA"/>
</dbReference>
<dbReference type="RefSeq" id="XP_007692798.1">
    <property type="nucleotide sequence ID" value="XM_007694608.1"/>
</dbReference>
<evidence type="ECO:0000313" key="1">
    <source>
        <dbReference type="EMBL" id="EUC40686.1"/>
    </source>
</evidence>
<dbReference type="OrthoDB" id="2997776at2759"/>
<evidence type="ECO:0000313" key="2">
    <source>
        <dbReference type="Proteomes" id="UP000054032"/>
    </source>
</evidence>
<gene>
    <name evidence="1" type="ORF">COCMIDRAFT_108177</name>
</gene>
<name>W6ZAG1_COCMI</name>
<proteinExistence type="predicted"/>
<protein>
    <submittedName>
        <fullName evidence="1">Uncharacterized protein</fullName>
    </submittedName>
</protein>